<organism evidence="15 16">
    <name type="scientific">Sphingomonas koreensis</name>
    <dbReference type="NCBI Taxonomy" id="93064"/>
    <lineage>
        <taxon>Bacteria</taxon>
        <taxon>Pseudomonadati</taxon>
        <taxon>Pseudomonadota</taxon>
        <taxon>Alphaproteobacteria</taxon>
        <taxon>Sphingomonadales</taxon>
        <taxon>Sphingomonadaceae</taxon>
        <taxon>Sphingomonas</taxon>
    </lineage>
</organism>
<evidence type="ECO:0000256" key="9">
    <source>
        <dbReference type="ARBA" id="ARBA00025475"/>
    </source>
</evidence>
<evidence type="ECO:0000313" key="16">
    <source>
        <dbReference type="Proteomes" id="UP000287746"/>
    </source>
</evidence>
<comment type="catalytic activity">
    <reaction evidence="13">
        <text>5-[(5-phospho-1-deoxy-D-ribulos-1-ylimino)methylamino]-1-(5-phospho-beta-D-ribosyl)imidazole-4-carboxamide + L-glutamine = D-erythro-1-(imidazol-4-yl)glycerol 3-phosphate + 5-amino-1-(5-phospho-beta-D-ribosyl)imidazole-4-carboxamide + L-glutamate + H(+)</text>
        <dbReference type="Rhea" id="RHEA:24793"/>
        <dbReference type="ChEBI" id="CHEBI:15378"/>
        <dbReference type="ChEBI" id="CHEBI:29985"/>
        <dbReference type="ChEBI" id="CHEBI:58278"/>
        <dbReference type="ChEBI" id="CHEBI:58359"/>
        <dbReference type="ChEBI" id="CHEBI:58475"/>
        <dbReference type="ChEBI" id="CHEBI:58525"/>
        <dbReference type="EC" id="4.3.2.10"/>
    </reaction>
</comment>
<dbReference type="GO" id="GO:0000107">
    <property type="term" value="F:imidazoleglycerol-phosphate synthase activity"/>
    <property type="evidence" value="ECO:0007669"/>
    <property type="project" value="InterPro"/>
</dbReference>
<evidence type="ECO:0000256" key="12">
    <source>
        <dbReference type="ARBA" id="ARBA00032401"/>
    </source>
</evidence>
<proteinExistence type="inferred from homology"/>
<dbReference type="PANTHER" id="PTHR21235:SF2">
    <property type="entry name" value="IMIDAZOLE GLYCEROL PHOSPHATE SYNTHASE HISHF"/>
    <property type="match status" value="1"/>
</dbReference>
<evidence type="ECO:0000256" key="10">
    <source>
        <dbReference type="ARBA" id="ARBA00030264"/>
    </source>
</evidence>
<dbReference type="SUPFAM" id="SSF51366">
    <property type="entry name" value="Ribulose-phoshate binding barrel"/>
    <property type="match status" value="1"/>
</dbReference>
<evidence type="ECO:0000256" key="4">
    <source>
        <dbReference type="ARBA" id="ARBA00012809"/>
    </source>
</evidence>
<evidence type="ECO:0000256" key="1">
    <source>
        <dbReference type="ARBA" id="ARBA00005091"/>
    </source>
</evidence>
<reference evidence="15 16" key="1">
    <citation type="submission" date="2018-07" db="EMBL/GenBank/DDBJ databases">
        <title>Genomic and Epidemiologic Investigation of an Indolent Hospital Outbreak.</title>
        <authorList>
            <person name="Johnson R.C."/>
            <person name="Deming C."/>
            <person name="Conlan S."/>
            <person name="Zellmer C.J."/>
            <person name="Michelin A.V."/>
            <person name="Lee-Lin S."/>
            <person name="Thomas P.J."/>
            <person name="Park M."/>
            <person name="Weingarten R.A."/>
            <person name="Less J."/>
            <person name="Dekker J.P."/>
            <person name="Frank K.M."/>
            <person name="Musser K.A."/>
            <person name="Mcquiston J.R."/>
            <person name="Henderson D.K."/>
            <person name="Lau A.F."/>
            <person name="Palmore T.N."/>
            <person name="Segre J.A."/>
        </authorList>
    </citation>
    <scope>NUCLEOTIDE SEQUENCE [LARGE SCALE GENOMIC DNA]</scope>
    <source>
        <strain evidence="15 16">SK-CDC1_0717</strain>
    </source>
</reference>
<dbReference type="Pfam" id="PF00977">
    <property type="entry name" value="His_biosynth"/>
    <property type="match status" value="1"/>
</dbReference>
<protein>
    <recommendedName>
        <fullName evidence="5">Imidazole glycerol phosphate synthase subunit HisF</fullName>
        <ecNumber evidence="4">4.3.2.10</ecNumber>
    </recommendedName>
    <alternativeName>
        <fullName evidence="10">IGP synthase cyclase subunit</fullName>
    </alternativeName>
    <alternativeName>
        <fullName evidence="11">IGP synthase subunit HisF</fullName>
    </alternativeName>
    <alternativeName>
        <fullName evidence="12">ImGP synthase subunit HisF</fullName>
    </alternativeName>
</protein>
<dbReference type="Gene3D" id="3.20.20.70">
    <property type="entry name" value="Aldolase class I"/>
    <property type="match status" value="1"/>
</dbReference>
<dbReference type="AlphaFoldDB" id="A0A2M8WFV8"/>
<dbReference type="GO" id="GO:0016829">
    <property type="term" value="F:lyase activity"/>
    <property type="evidence" value="ECO:0007669"/>
    <property type="project" value="UniProtKB-KW"/>
</dbReference>
<evidence type="ECO:0000256" key="7">
    <source>
        <dbReference type="ARBA" id="ARBA00023102"/>
    </source>
</evidence>
<dbReference type="GO" id="GO:0000105">
    <property type="term" value="P:L-histidine biosynthetic process"/>
    <property type="evidence" value="ECO:0007669"/>
    <property type="project" value="UniProtKB-UniPathway"/>
</dbReference>
<comment type="pathway">
    <text evidence="1">Amino-acid biosynthesis; L-histidine biosynthesis; L-histidine from 5-phospho-alpha-D-ribose 1-diphosphate: step 5/9.</text>
</comment>
<sequence length="260" mass="27735">MLRPRIIPCLLIKDGGLVKTVKFGDAKYVGDPINAVRIFNEKQVDELIVANIDATVHGREPDYAVIANLAAECRMPLCYSGGVRTAEQVDRIISLGVEKVGISSGAIERPEMISEAARRVGAQSIVAVMDVKRTGLLKGYELVTHNGTRRTGLKPADWARKAQELGAGEILVNSVDRDGGMQGYDLDLAQQVRSAVGVPITVLGGAGSLADIEAVLRRFGVIGVSAGSLFVFKGKYRAVLINYPGGAEKDALFANAMRAT</sequence>
<dbReference type="RefSeq" id="WP_066573421.1">
    <property type="nucleotide sequence ID" value="NZ_PGEN01000001.1"/>
</dbReference>
<dbReference type="InterPro" id="IPR011060">
    <property type="entry name" value="RibuloseP-bd_barrel"/>
</dbReference>
<evidence type="ECO:0000256" key="8">
    <source>
        <dbReference type="ARBA" id="ARBA00023239"/>
    </source>
</evidence>
<dbReference type="InterPro" id="IPR050064">
    <property type="entry name" value="IGPS_HisA/HisF"/>
</dbReference>
<comment type="similarity">
    <text evidence="2 14">Belongs to the HisA/HisF family.</text>
</comment>
<dbReference type="InterPro" id="IPR004651">
    <property type="entry name" value="HisF"/>
</dbReference>
<dbReference type="InterPro" id="IPR006062">
    <property type="entry name" value="His_biosynth"/>
</dbReference>
<dbReference type="EC" id="4.3.2.10" evidence="4"/>
<evidence type="ECO:0000256" key="13">
    <source>
        <dbReference type="ARBA" id="ARBA00047838"/>
    </source>
</evidence>
<gene>
    <name evidence="15" type="ORF">DAH66_13885</name>
</gene>
<dbReference type="EMBL" id="QQYZ01000013">
    <property type="protein sequence ID" value="RSY81959.1"/>
    <property type="molecule type" value="Genomic_DNA"/>
</dbReference>
<evidence type="ECO:0000256" key="3">
    <source>
        <dbReference type="ARBA" id="ARBA00011152"/>
    </source>
</evidence>
<dbReference type="InterPro" id="IPR013785">
    <property type="entry name" value="Aldolase_TIM"/>
</dbReference>
<evidence type="ECO:0000256" key="6">
    <source>
        <dbReference type="ARBA" id="ARBA00022605"/>
    </source>
</evidence>
<dbReference type="CDD" id="cd04731">
    <property type="entry name" value="HisF"/>
    <property type="match status" value="1"/>
</dbReference>
<evidence type="ECO:0000256" key="14">
    <source>
        <dbReference type="RuleBase" id="RU003657"/>
    </source>
</evidence>
<dbReference type="PANTHER" id="PTHR21235">
    <property type="entry name" value="IMIDAZOLE GLYCEROL PHOSPHATE SYNTHASE SUBUNIT HISF/H IGP SYNTHASE SUBUNIT HISF/H"/>
    <property type="match status" value="1"/>
</dbReference>
<evidence type="ECO:0000256" key="5">
    <source>
        <dbReference type="ARBA" id="ARBA00016318"/>
    </source>
</evidence>
<evidence type="ECO:0000256" key="2">
    <source>
        <dbReference type="ARBA" id="ARBA00009667"/>
    </source>
</evidence>
<accession>A0A2M8WFV8</accession>
<comment type="subunit">
    <text evidence="3">Heterodimer of HisH and HisF.</text>
</comment>
<comment type="caution">
    <text evidence="15">The sequence shown here is derived from an EMBL/GenBank/DDBJ whole genome shotgun (WGS) entry which is preliminary data.</text>
</comment>
<dbReference type="NCBIfam" id="NF038364">
    <property type="entry name" value="AglZ_HisF2_fam"/>
    <property type="match status" value="1"/>
</dbReference>
<keyword evidence="7 14" id="KW-0368">Histidine biosynthesis</keyword>
<dbReference type="Proteomes" id="UP000287746">
    <property type="component" value="Unassembled WGS sequence"/>
</dbReference>
<keyword evidence="8" id="KW-0456">Lyase</keyword>
<dbReference type="UniPathway" id="UPA00031">
    <property type="reaction ID" value="UER00010"/>
</dbReference>
<evidence type="ECO:0000256" key="11">
    <source>
        <dbReference type="ARBA" id="ARBA00031409"/>
    </source>
</evidence>
<comment type="function">
    <text evidence="9">IGPS catalyzes the conversion of PRFAR and glutamine to IGP, AICAR and glutamate. The HisF subunit catalyzes the cyclization activity that produces IGP and AICAR from PRFAR using the ammonia provided by the HisH subunit.</text>
</comment>
<name>A0A2M8WFV8_9SPHN</name>
<evidence type="ECO:0000313" key="15">
    <source>
        <dbReference type="EMBL" id="RSY81959.1"/>
    </source>
</evidence>
<keyword evidence="6 14" id="KW-0028">Amino-acid biosynthesis</keyword>